<dbReference type="Gramene" id="Zm00001eb024790_T001">
    <property type="protein sequence ID" value="Zm00001eb024790_P001"/>
    <property type="gene ID" value="Zm00001eb024790"/>
</dbReference>
<feature type="compositionally biased region" description="Polar residues" evidence="1">
    <location>
        <begin position="143"/>
        <end position="156"/>
    </location>
</feature>
<reference evidence="3" key="3">
    <citation type="submission" date="2019-07" db="EMBL/GenBank/DDBJ databases">
        <authorList>
            <person name="Seetharam A."/>
            <person name="Woodhouse M."/>
            <person name="Cannon E."/>
        </authorList>
    </citation>
    <scope>NUCLEOTIDE SEQUENCE [LARGE SCALE GENOMIC DNA]</scope>
    <source>
        <strain evidence="3">cv. B73</strain>
    </source>
</reference>
<sequence length="156" mass="15710">MEATSGDGFEAAGPERSEYRTPTKERAGRRTACPEGSKAEPEQGSRSTPPPPATPATPPSPAAAAPPPPRSASTPLPGGRREVEDRGMARPEATRGGGGVVVVGLRARARVRGVFAGGGSGSGVGRRVGGRLDGGVGRPELLPTTTRMKTDGGSSC</sequence>
<feature type="compositionally biased region" description="Pro residues" evidence="1">
    <location>
        <begin position="48"/>
        <end position="70"/>
    </location>
</feature>
<dbReference type="EMBL" id="NCVQ01000001">
    <property type="protein sequence ID" value="PWZ57896.1"/>
    <property type="molecule type" value="Genomic_DNA"/>
</dbReference>
<proteinExistence type="predicted"/>
<organism evidence="2">
    <name type="scientific">Zea mays</name>
    <name type="common">Maize</name>
    <dbReference type="NCBI Taxonomy" id="4577"/>
    <lineage>
        <taxon>Eukaryota</taxon>
        <taxon>Viridiplantae</taxon>
        <taxon>Streptophyta</taxon>
        <taxon>Embryophyta</taxon>
        <taxon>Tracheophyta</taxon>
        <taxon>Spermatophyta</taxon>
        <taxon>Magnoliopsida</taxon>
        <taxon>Liliopsida</taxon>
        <taxon>Poales</taxon>
        <taxon>Poaceae</taxon>
        <taxon>PACMAD clade</taxon>
        <taxon>Panicoideae</taxon>
        <taxon>Andropogonodae</taxon>
        <taxon>Andropogoneae</taxon>
        <taxon>Tripsacinae</taxon>
        <taxon>Zea</taxon>
    </lineage>
</organism>
<accession>A0A804LNT9</accession>
<evidence type="ECO:0000256" key="1">
    <source>
        <dbReference type="SAM" id="MobiDB-lite"/>
    </source>
</evidence>
<dbReference type="EnsemblPlants" id="Zm00001eb024790_T001">
    <property type="protein sequence ID" value="Zm00001eb024790_P001"/>
    <property type="gene ID" value="Zm00001eb024790"/>
</dbReference>
<evidence type="ECO:0000313" key="3">
    <source>
        <dbReference type="EnsemblPlants" id="Zm00001eb024790_P001"/>
    </source>
</evidence>
<feature type="region of interest" description="Disordered" evidence="1">
    <location>
        <begin position="1"/>
        <end position="99"/>
    </location>
</feature>
<evidence type="ECO:0000313" key="4">
    <source>
        <dbReference type="Proteomes" id="UP000007305"/>
    </source>
</evidence>
<evidence type="ECO:0000313" key="2">
    <source>
        <dbReference type="EMBL" id="PWZ57896.1"/>
    </source>
</evidence>
<dbReference type="Proteomes" id="UP000251960">
    <property type="component" value="Chromosome 1"/>
</dbReference>
<protein>
    <submittedName>
        <fullName evidence="2 3">Uncharacterized protein</fullName>
    </submittedName>
</protein>
<gene>
    <name evidence="2" type="ORF">Zm00014a_003938</name>
</gene>
<name>A0A317YIJ0_MAIZE</name>
<reference evidence="3" key="4">
    <citation type="submission" date="2021-05" db="UniProtKB">
        <authorList>
            <consortium name="EnsemblPlants"/>
        </authorList>
    </citation>
    <scope>IDENTIFICATION</scope>
    <source>
        <strain evidence="3">cv. B73</strain>
    </source>
</reference>
<accession>A0A317YIJ0</accession>
<feature type="compositionally biased region" description="Basic and acidic residues" evidence="1">
    <location>
        <begin position="13"/>
        <end position="28"/>
    </location>
</feature>
<reference evidence="4" key="1">
    <citation type="submission" date="2015-12" db="EMBL/GenBank/DDBJ databases">
        <title>Update maize B73 reference genome by single molecule sequencing technologies.</title>
        <authorList>
            <consortium name="Maize Genome Sequencing Project"/>
            <person name="Ware D."/>
        </authorList>
    </citation>
    <scope>NUCLEOTIDE SEQUENCE [LARGE SCALE GENOMIC DNA]</scope>
    <source>
        <strain evidence="4">cv. B73</strain>
    </source>
</reference>
<dbReference type="AlphaFoldDB" id="A0A317YIJ0"/>
<feature type="compositionally biased region" description="Basic and acidic residues" evidence="1">
    <location>
        <begin position="79"/>
        <end position="93"/>
    </location>
</feature>
<keyword evidence="4" id="KW-1185">Reference proteome</keyword>
<feature type="region of interest" description="Disordered" evidence="1">
    <location>
        <begin position="116"/>
        <end position="156"/>
    </location>
</feature>
<feature type="compositionally biased region" description="Gly residues" evidence="1">
    <location>
        <begin position="116"/>
        <end position="137"/>
    </location>
</feature>
<dbReference type="Proteomes" id="UP000007305">
    <property type="component" value="Chromosome 1"/>
</dbReference>
<reference evidence="2" key="2">
    <citation type="journal article" date="2018" name="Nat. Genet.">
        <title>Extensive intraspecific gene order and gene structural variations between Mo17 and other maize genomes.</title>
        <authorList>
            <person name="Sun S."/>
            <person name="Zhou Y."/>
            <person name="Chen J."/>
            <person name="Shi J."/>
            <person name="Zhao H."/>
            <person name="Zhao H."/>
            <person name="Song W."/>
            <person name="Zhang M."/>
            <person name="Cui Y."/>
            <person name="Dong X."/>
            <person name="Liu H."/>
            <person name="Ma X."/>
            <person name="Jiao Y."/>
            <person name="Wang B."/>
            <person name="Wei X."/>
            <person name="Stein J.C."/>
            <person name="Glaubitz J.C."/>
            <person name="Lu F."/>
            <person name="Yu G."/>
            <person name="Liang C."/>
            <person name="Fengler K."/>
            <person name="Li B."/>
            <person name="Rafalski A."/>
            <person name="Schnable P.S."/>
            <person name="Ware D.H."/>
            <person name="Buckler E.S."/>
            <person name="Lai J."/>
        </authorList>
    </citation>
    <scope>NUCLEOTIDE SEQUENCE [LARGE SCALE GENOMIC DNA]</scope>
    <source>
        <tissue evidence="2">Seedling</tissue>
    </source>
</reference>